<keyword evidence="2" id="KW-0732">Signal</keyword>
<comment type="caution">
    <text evidence="3">The sequence shown here is derived from an EMBL/GenBank/DDBJ whole genome shotgun (WGS) entry which is preliminary data.</text>
</comment>
<organism evidence="3 4">
    <name type="scientific">Roseivirga thermotolerans</name>
    <dbReference type="NCBI Taxonomy" id="1758176"/>
    <lineage>
        <taxon>Bacteria</taxon>
        <taxon>Pseudomonadati</taxon>
        <taxon>Bacteroidota</taxon>
        <taxon>Cytophagia</taxon>
        <taxon>Cytophagales</taxon>
        <taxon>Roseivirgaceae</taxon>
        <taxon>Roseivirga</taxon>
    </lineage>
</organism>
<dbReference type="RefSeq" id="WP_189629040.1">
    <property type="nucleotide sequence ID" value="NZ_BNAG01000001.1"/>
</dbReference>
<sequence>MKKALYSLLILLATTSLFAQWTTSGSDIYYNSGNVGIGLDDPRVKLQISGSVESHGALISKFSNLSPSDFITSNTYRSFTASAYTDGSGVSISRYFNYRSVHGGYVDYNSQGYGFYSQGAYPRMFMEVISGNHGAYGYLPSDSPVRNGYIYQQIKGPSGSGLSTPIKATSSNSSFLWGVKSNGDLIVDHNVGIGTTSPSEKLEVNGTIRSKKVKVEASPWPDYVFSSDYKLRPLKELEQFVQQNQHLPEVPSAKEIEINGQDLGDIQAVLLKKIEELTLYLIDENKENEALKKENQDLKELLLSLKQDVEILKTKVN</sequence>
<accession>A0ABQ3I528</accession>
<keyword evidence="1" id="KW-0175">Coiled coil</keyword>
<gene>
    <name evidence="3" type="ORF">GCM10011340_09570</name>
</gene>
<dbReference type="EMBL" id="BNAG01000001">
    <property type="protein sequence ID" value="GHE56694.1"/>
    <property type="molecule type" value="Genomic_DNA"/>
</dbReference>
<proteinExistence type="predicted"/>
<evidence type="ECO:0008006" key="5">
    <source>
        <dbReference type="Google" id="ProtNLM"/>
    </source>
</evidence>
<name>A0ABQ3I528_9BACT</name>
<feature type="chain" id="PRO_5046030343" description="Peptidase S74 domain-containing protein" evidence="2">
    <location>
        <begin position="20"/>
        <end position="317"/>
    </location>
</feature>
<feature type="coiled-coil region" evidence="1">
    <location>
        <begin position="274"/>
        <end position="315"/>
    </location>
</feature>
<feature type="signal peptide" evidence="2">
    <location>
        <begin position="1"/>
        <end position="19"/>
    </location>
</feature>
<keyword evidence="4" id="KW-1185">Reference proteome</keyword>
<evidence type="ECO:0000313" key="3">
    <source>
        <dbReference type="EMBL" id="GHE56694.1"/>
    </source>
</evidence>
<dbReference type="Proteomes" id="UP000658258">
    <property type="component" value="Unassembled WGS sequence"/>
</dbReference>
<evidence type="ECO:0000256" key="2">
    <source>
        <dbReference type="SAM" id="SignalP"/>
    </source>
</evidence>
<evidence type="ECO:0000256" key="1">
    <source>
        <dbReference type="SAM" id="Coils"/>
    </source>
</evidence>
<evidence type="ECO:0000313" key="4">
    <source>
        <dbReference type="Proteomes" id="UP000658258"/>
    </source>
</evidence>
<reference evidence="4" key="1">
    <citation type="journal article" date="2019" name="Int. J. Syst. Evol. Microbiol.">
        <title>The Global Catalogue of Microorganisms (GCM) 10K type strain sequencing project: providing services to taxonomists for standard genome sequencing and annotation.</title>
        <authorList>
            <consortium name="The Broad Institute Genomics Platform"/>
            <consortium name="The Broad Institute Genome Sequencing Center for Infectious Disease"/>
            <person name="Wu L."/>
            <person name="Ma J."/>
        </authorList>
    </citation>
    <scope>NUCLEOTIDE SEQUENCE [LARGE SCALE GENOMIC DNA]</scope>
    <source>
        <strain evidence="4">CGMCC 1.15111</strain>
    </source>
</reference>
<protein>
    <recommendedName>
        <fullName evidence="5">Peptidase S74 domain-containing protein</fullName>
    </recommendedName>
</protein>